<dbReference type="EMBL" id="JAGPXB010000003">
    <property type="protein sequence ID" value="MBQ0908170.1"/>
    <property type="molecule type" value="Genomic_DNA"/>
</dbReference>
<organism evidence="2 3">
    <name type="scientific">Flavobacterium erciyesense</name>
    <dbReference type="NCBI Taxonomy" id="2825842"/>
    <lineage>
        <taxon>Bacteria</taxon>
        <taxon>Pseudomonadati</taxon>
        <taxon>Bacteroidota</taxon>
        <taxon>Flavobacteriia</taxon>
        <taxon>Flavobacteriales</taxon>
        <taxon>Flavobacteriaceae</taxon>
        <taxon>Flavobacterium</taxon>
    </lineage>
</organism>
<dbReference type="Proteomes" id="UP000679008">
    <property type="component" value="Unassembled WGS sequence"/>
</dbReference>
<accession>A0ABS5D2B6</accession>
<reference evidence="2 3" key="1">
    <citation type="submission" date="2021-04" db="EMBL/GenBank/DDBJ databases">
        <title>Description of novel Flavobacterium sp. F-328.</title>
        <authorList>
            <person name="Saticioglu I.B."/>
        </authorList>
    </citation>
    <scope>NUCLEOTIDE SEQUENCE [LARGE SCALE GENOMIC DNA]</scope>
    <source>
        <strain evidence="2 3">F-328</strain>
    </source>
</reference>
<comment type="caution">
    <text evidence="2">The sequence shown here is derived from an EMBL/GenBank/DDBJ whole genome shotgun (WGS) entry which is preliminary data.</text>
</comment>
<dbReference type="Pfam" id="PF10077">
    <property type="entry name" value="DUF2314"/>
    <property type="match status" value="1"/>
</dbReference>
<dbReference type="InterPro" id="IPR018756">
    <property type="entry name" value="DUF2314"/>
</dbReference>
<protein>
    <submittedName>
        <fullName evidence="2">DUF2314 domain-containing protein</fullName>
    </submittedName>
</protein>
<dbReference type="RefSeq" id="WP_210788646.1">
    <property type="nucleotide sequence ID" value="NZ_JAGPXB010000003.1"/>
</dbReference>
<evidence type="ECO:0000313" key="2">
    <source>
        <dbReference type="EMBL" id="MBQ0908170.1"/>
    </source>
</evidence>
<proteinExistence type="predicted"/>
<name>A0ABS5D2B6_9FLAO</name>
<evidence type="ECO:0000259" key="1">
    <source>
        <dbReference type="Pfam" id="PF10077"/>
    </source>
</evidence>
<gene>
    <name evidence="2" type="ORF">KBJ98_05595</name>
</gene>
<keyword evidence="3" id="KW-1185">Reference proteome</keyword>
<feature type="domain" description="DUF2314" evidence="1">
    <location>
        <begin position="41"/>
        <end position="165"/>
    </location>
</feature>
<evidence type="ECO:0000313" key="3">
    <source>
        <dbReference type="Proteomes" id="UP000679008"/>
    </source>
</evidence>
<sequence length="168" mass="19568">MKNLQIKTLLLFFSICILSCNSNKKIGRENESTIYNVEEDDVEMNKAIEKAKQTLDSFDFAFKNNTRVFTFFGLKKKFEENGNVEHIWIGNIQGIEEGKYIGVIDNLPEKIKSVKLGDTVQIEKKEISDWMYIKKSELHGGYTIRLLRERMTEGERKKFDVESGMKIK</sequence>